<dbReference type="EMBL" id="SWLB01000002">
    <property type="protein sequence ID" value="KAF3341010.1"/>
    <property type="molecule type" value="Genomic_DNA"/>
</dbReference>
<dbReference type="InterPro" id="IPR044730">
    <property type="entry name" value="RNase_H-like_dom_plant"/>
</dbReference>
<dbReference type="PANTHER" id="PTHR34146:SF3">
    <property type="entry name" value="POLYNUCLEOTIDYL TRANSFERASE, RIBONUCLEASE H-LIKE SUPERFAMILY PROTEIN"/>
    <property type="match status" value="1"/>
</dbReference>
<accession>A0A833VT06</accession>
<protein>
    <submittedName>
        <fullName evidence="3">Reverse transcriptase-like protein</fullName>
    </submittedName>
</protein>
<dbReference type="OrthoDB" id="1683696at2759"/>
<dbReference type="Proteomes" id="UP000623129">
    <property type="component" value="Unassembled WGS sequence"/>
</dbReference>
<dbReference type="CDD" id="cd06222">
    <property type="entry name" value="RNase_H_like"/>
    <property type="match status" value="1"/>
</dbReference>
<dbReference type="GO" id="GO:0003676">
    <property type="term" value="F:nucleic acid binding"/>
    <property type="evidence" value="ECO:0007669"/>
    <property type="project" value="InterPro"/>
</dbReference>
<evidence type="ECO:0000313" key="3">
    <source>
        <dbReference type="EMBL" id="KAF3341010.1"/>
    </source>
</evidence>
<dbReference type="PANTHER" id="PTHR34146">
    <property type="entry name" value="POLYNUCLEOTIDYL TRANSFERASE, RIBONUCLEASE H-LIKE SUPERFAMILY PROTEIN-RELATED"/>
    <property type="match status" value="1"/>
</dbReference>
<organism evidence="3 4">
    <name type="scientific">Carex littledalei</name>
    <dbReference type="NCBI Taxonomy" id="544730"/>
    <lineage>
        <taxon>Eukaryota</taxon>
        <taxon>Viridiplantae</taxon>
        <taxon>Streptophyta</taxon>
        <taxon>Embryophyta</taxon>
        <taxon>Tracheophyta</taxon>
        <taxon>Spermatophyta</taxon>
        <taxon>Magnoliopsida</taxon>
        <taxon>Liliopsida</taxon>
        <taxon>Poales</taxon>
        <taxon>Cyperaceae</taxon>
        <taxon>Cyperoideae</taxon>
        <taxon>Cariceae</taxon>
        <taxon>Carex</taxon>
        <taxon>Carex subgen. Euthyceras</taxon>
    </lineage>
</organism>
<keyword evidence="3" id="KW-0808">Transferase</keyword>
<dbReference type="Gene3D" id="3.30.420.10">
    <property type="entry name" value="Ribonuclease H-like superfamily/Ribonuclease H"/>
    <property type="match status" value="1"/>
</dbReference>
<keyword evidence="3" id="KW-0695">RNA-directed DNA polymerase</keyword>
<reference evidence="3" key="1">
    <citation type="submission" date="2020-01" db="EMBL/GenBank/DDBJ databases">
        <title>Genome sequence of Kobresia littledalei, the first chromosome-level genome in the family Cyperaceae.</title>
        <authorList>
            <person name="Qu G."/>
        </authorList>
    </citation>
    <scope>NUCLEOTIDE SEQUENCE</scope>
    <source>
        <strain evidence="3">C.B.Clarke</strain>
        <tissue evidence="3">Leaf</tissue>
    </source>
</reference>
<feature type="compositionally biased region" description="Low complexity" evidence="1">
    <location>
        <begin position="55"/>
        <end position="65"/>
    </location>
</feature>
<dbReference type="InterPro" id="IPR012337">
    <property type="entry name" value="RNaseH-like_sf"/>
</dbReference>
<gene>
    <name evidence="3" type="ORF">FCM35_KLT09854</name>
</gene>
<dbReference type="AlphaFoldDB" id="A0A833VT06"/>
<feature type="region of interest" description="Disordered" evidence="1">
    <location>
        <begin position="41"/>
        <end position="65"/>
    </location>
</feature>
<feature type="domain" description="RNase H type-1" evidence="2">
    <location>
        <begin position="236"/>
        <end position="346"/>
    </location>
</feature>
<dbReference type="InterPro" id="IPR002156">
    <property type="entry name" value="RNaseH_domain"/>
</dbReference>
<dbReference type="InterPro" id="IPR036397">
    <property type="entry name" value="RNaseH_sf"/>
</dbReference>
<dbReference type="GO" id="GO:0004523">
    <property type="term" value="F:RNA-DNA hybrid ribonuclease activity"/>
    <property type="evidence" value="ECO:0007669"/>
    <property type="project" value="InterPro"/>
</dbReference>
<dbReference type="GO" id="GO:0003964">
    <property type="term" value="F:RNA-directed DNA polymerase activity"/>
    <property type="evidence" value="ECO:0007669"/>
    <property type="project" value="UniProtKB-KW"/>
</dbReference>
<dbReference type="Pfam" id="PF13456">
    <property type="entry name" value="RVT_3"/>
    <property type="match status" value="1"/>
</dbReference>
<sequence>MVLQLQRHLELRDQELARLKKQADESLTMFNMMKQFFANQGSASGKEGTRKQRETTGPQHTTTTQTLTKREVKELISNQLQVVGAGSGLPPFKKTGRPYPSAFDVLPYPQGYTVPKFKTLTGEGPKMARPDKHLAHFNVVQVLLQLSPEMDDGQWSMFLNSIWALWRCRNDGTYGKTAPSLATFNSYFKSIQWETDMGAVPVGKLPSPVSASNSSPAQLLEYTCFIDGSWSPGWSGGLGIVVFKNDELVQYRSAKAVGISPLMVEALALEAAWEVVKTLGISQCSFLSDCKVLVDAVSNGYPPTEVDWEAFTVILKLWEVFKSKPLFNCVHIDRSLNTLADRLAKLGRLNGWDCTGFTFPCFGA</sequence>
<name>A0A833VT06_9POAL</name>
<proteinExistence type="predicted"/>
<evidence type="ECO:0000259" key="2">
    <source>
        <dbReference type="Pfam" id="PF13456"/>
    </source>
</evidence>
<keyword evidence="4" id="KW-1185">Reference proteome</keyword>
<dbReference type="SUPFAM" id="SSF53098">
    <property type="entry name" value="Ribonuclease H-like"/>
    <property type="match status" value="1"/>
</dbReference>
<evidence type="ECO:0000256" key="1">
    <source>
        <dbReference type="SAM" id="MobiDB-lite"/>
    </source>
</evidence>
<evidence type="ECO:0000313" key="4">
    <source>
        <dbReference type="Proteomes" id="UP000623129"/>
    </source>
</evidence>
<keyword evidence="3" id="KW-0548">Nucleotidyltransferase</keyword>
<comment type="caution">
    <text evidence="3">The sequence shown here is derived from an EMBL/GenBank/DDBJ whole genome shotgun (WGS) entry which is preliminary data.</text>
</comment>